<dbReference type="InterPro" id="IPR044053">
    <property type="entry name" value="AsaB-like"/>
</dbReference>
<dbReference type="NCBIfam" id="NF041278">
    <property type="entry name" value="CmcJ_NvfI_EfuI"/>
    <property type="match status" value="1"/>
</dbReference>
<evidence type="ECO:0000313" key="2">
    <source>
        <dbReference type="EMBL" id="ELQ32310.1"/>
    </source>
</evidence>
<dbReference type="InterPro" id="IPR008441">
    <property type="entry name" value="AfumC-like_glycosyl_Trfase"/>
</dbReference>
<proteinExistence type="inferred from homology"/>
<sequence>MEAVALSHAHDVLATFNYMDLTDPSYADPVTFPSDENERKNIANLPGNKKPSVSLEFTVKDISAEVDKFTLDDHGFQYIKHQSGLSGNDFQDDEKIQEVYYAESIDLLKRILQSIRTGASYVHIYEHNSRGPFRPKHNLDIPMHNPCHFVHCDQSYDGAKTIALSRIPDKDFAEKAVQGHFAVVNVWRPVKTIYKDPFACADGVSVVDETDLAPMPIQADDLTEEGWSVGPNKQHRWYFKYAQQPDEVLLFKNFDSHGKVRRIVHSAIRILFFVCFNDRSDHTIPINTQVVNHFLSIMEPFRPMQFPLGGAAPQGTRLATAAELDKRSDDEIIAMLTGSIDPPCNEKNMWAYWHTGFEAMPAWNKRNVVNWVRLLGPSWTVRVLDGVPGSARNATKLVPPSMLPPAMNAGTMSGPYIGTHSADFVRLPLLFLYGGCWLDVGAILLRPLDDIWALLEDGTQPYEFAAFNYETRPGETSIINTWMMARKGNEMIRRWHDTFLHVWGDATSCDGLSKHPLLRHLKPYFSPTDPLIMNENHEDVVKSGAIMDYGAQVHCLERLRDLVDSQDGWDGRACIDRTAFLLPALKEMWYYQERTEFMGYKQFDLLTTKLDAADAQRAQAETFVSDMLANTLMMKFCHGLKGAMASSLADLWDGPANQDADHRQGTFAEYLRWGSVHLRQTRSLVPEKLSPTTNKQHRAAIFEPFPVSST</sequence>
<evidence type="ECO:0000256" key="1">
    <source>
        <dbReference type="ARBA" id="ARBA00023604"/>
    </source>
</evidence>
<dbReference type="AlphaFoldDB" id="A0AA97NLF9"/>
<dbReference type="PANTHER" id="PTHR34598">
    <property type="entry name" value="BLL6449 PROTEIN"/>
    <property type="match status" value="1"/>
</dbReference>
<name>A0AA97NLF9_PYRO3</name>
<dbReference type="GO" id="GO:0016491">
    <property type="term" value="F:oxidoreductase activity"/>
    <property type="evidence" value="ECO:0007669"/>
    <property type="project" value="InterPro"/>
</dbReference>
<comment type="similarity">
    <text evidence="1">Belongs to the asaB hydroxylase/desaturase family.</text>
</comment>
<dbReference type="PANTHER" id="PTHR34598:SF3">
    <property type="entry name" value="OXIDOREDUCTASE AN1597"/>
    <property type="match status" value="1"/>
</dbReference>
<dbReference type="InterPro" id="IPR029044">
    <property type="entry name" value="Nucleotide-diphossugar_trans"/>
</dbReference>
<dbReference type="EMBL" id="JH793513">
    <property type="protein sequence ID" value="ELQ32310.1"/>
    <property type="molecule type" value="Genomic_DNA"/>
</dbReference>
<reference evidence="2" key="1">
    <citation type="journal article" date="2012" name="PLoS Genet.">
        <title>Comparative analysis of the genomes of two field isolates of the rice blast fungus Magnaporthe oryzae.</title>
        <authorList>
            <person name="Xue M."/>
            <person name="Yang J."/>
            <person name="Li Z."/>
            <person name="Hu S."/>
            <person name="Yao N."/>
            <person name="Dean R.A."/>
            <person name="Zhao W."/>
            <person name="Shen M."/>
            <person name="Zhang H."/>
            <person name="Li C."/>
            <person name="Liu L."/>
            <person name="Cao L."/>
            <person name="Xu X."/>
            <person name="Xing Y."/>
            <person name="Hsiang T."/>
            <person name="Zhang Z."/>
            <person name="Xu J.R."/>
            <person name="Peng Y.L."/>
        </authorList>
    </citation>
    <scope>NUCLEOTIDE SEQUENCE</scope>
    <source>
        <strain evidence="2">Y34</strain>
    </source>
</reference>
<dbReference type="Gene3D" id="3.90.550.20">
    <property type="match status" value="1"/>
</dbReference>
<dbReference type="Pfam" id="PF05704">
    <property type="entry name" value="Caps_synth"/>
    <property type="match status" value="1"/>
</dbReference>
<gene>
    <name evidence="2" type="ORF">OOU_Y34scaffold01193g3</name>
</gene>
<dbReference type="SUPFAM" id="SSF53448">
    <property type="entry name" value="Nucleotide-diphospho-sugar transferases"/>
    <property type="match status" value="1"/>
</dbReference>
<dbReference type="GO" id="GO:0016757">
    <property type="term" value="F:glycosyltransferase activity"/>
    <property type="evidence" value="ECO:0007669"/>
    <property type="project" value="InterPro"/>
</dbReference>
<organism evidence="2">
    <name type="scientific">Pyricularia oryzae (strain Y34)</name>
    <name type="common">Rice blast fungus</name>
    <name type="synonym">Magnaporthe oryzae</name>
    <dbReference type="NCBI Taxonomy" id="1143189"/>
    <lineage>
        <taxon>Eukaryota</taxon>
        <taxon>Fungi</taxon>
        <taxon>Dikarya</taxon>
        <taxon>Ascomycota</taxon>
        <taxon>Pezizomycotina</taxon>
        <taxon>Sordariomycetes</taxon>
        <taxon>Sordariomycetidae</taxon>
        <taxon>Magnaporthales</taxon>
        <taxon>Pyriculariaceae</taxon>
        <taxon>Pyricularia</taxon>
    </lineage>
</organism>
<protein>
    <submittedName>
        <fullName evidence="2">Uncharacterized protein</fullName>
    </submittedName>
</protein>
<accession>A0AA97NLF9</accession>
<dbReference type="Proteomes" id="UP000011086">
    <property type="component" value="Unassembled WGS sequence"/>
</dbReference>